<dbReference type="GO" id="GO:0034605">
    <property type="term" value="P:cellular response to heat"/>
    <property type="evidence" value="ECO:0007669"/>
    <property type="project" value="TreeGrafter"/>
</dbReference>
<evidence type="ECO:0000256" key="3">
    <source>
        <dbReference type="ARBA" id="ARBA00023125"/>
    </source>
</evidence>
<name>R0GJE4_9BRAS</name>
<comment type="subcellular location">
    <subcellularLocation>
        <location evidence="1">Nucleus</location>
    </subcellularLocation>
</comment>
<keyword evidence="8" id="KW-1185">Reference proteome</keyword>
<protein>
    <recommendedName>
        <fullName evidence="6">HSF-type DNA-binding domain-containing protein</fullName>
    </recommendedName>
</protein>
<keyword evidence="2" id="KW-0346">Stress response</keyword>
<dbReference type="eggNOG" id="KOG0627">
    <property type="taxonomic scope" value="Eukaryota"/>
</dbReference>
<sequence>MVHNFQRGLPSFYTRVYQIVDDPSLDSIVSWSGSNNGFIIWNVGEFCRKILPTSLEFGINFSKFYSRLSSHGFNRVKGPGKLQFQHEYFVRDRPELLRMMMAQVLTAKRNAKKAKAKARRDRVQVEGLLKHLQI</sequence>
<evidence type="ECO:0000256" key="1">
    <source>
        <dbReference type="ARBA" id="ARBA00004123"/>
    </source>
</evidence>
<dbReference type="GO" id="GO:0005634">
    <property type="term" value="C:nucleus"/>
    <property type="evidence" value="ECO:0007669"/>
    <property type="project" value="UniProtKB-SubCell"/>
</dbReference>
<dbReference type="Proteomes" id="UP000029121">
    <property type="component" value="Unassembled WGS sequence"/>
</dbReference>
<keyword evidence="4" id="KW-0539">Nucleus</keyword>
<dbReference type="AlphaFoldDB" id="R0GJE4"/>
<dbReference type="SUPFAM" id="SSF46785">
    <property type="entry name" value="Winged helix' DNA-binding domain"/>
    <property type="match status" value="1"/>
</dbReference>
<dbReference type="PRINTS" id="PR00056">
    <property type="entry name" value="HSFDOMAIN"/>
</dbReference>
<evidence type="ECO:0000256" key="5">
    <source>
        <dbReference type="RuleBase" id="RU004020"/>
    </source>
</evidence>
<dbReference type="GO" id="GO:0003700">
    <property type="term" value="F:DNA-binding transcription factor activity"/>
    <property type="evidence" value="ECO:0007669"/>
    <property type="project" value="InterPro"/>
</dbReference>
<evidence type="ECO:0000259" key="6">
    <source>
        <dbReference type="SMART" id="SM00415"/>
    </source>
</evidence>
<dbReference type="InterPro" id="IPR036388">
    <property type="entry name" value="WH-like_DNA-bd_sf"/>
</dbReference>
<evidence type="ECO:0000256" key="4">
    <source>
        <dbReference type="ARBA" id="ARBA00023242"/>
    </source>
</evidence>
<comment type="similarity">
    <text evidence="5">Belongs to the HSF family.</text>
</comment>
<dbReference type="EMBL" id="KB870806">
    <property type="protein sequence ID" value="EOA35881.1"/>
    <property type="molecule type" value="Genomic_DNA"/>
</dbReference>
<reference evidence="8" key="1">
    <citation type="journal article" date="2013" name="Nat. Genet.">
        <title>The Capsella rubella genome and the genomic consequences of rapid mating system evolution.</title>
        <authorList>
            <person name="Slotte T."/>
            <person name="Hazzouri K.M."/>
            <person name="Agren J.A."/>
            <person name="Koenig D."/>
            <person name="Maumus F."/>
            <person name="Guo Y.L."/>
            <person name="Steige K."/>
            <person name="Platts A.E."/>
            <person name="Escobar J.S."/>
            <person name="Newman L.K."/>
            <person name="Wang W."/>
            <person name="Mandakova T."/>
            <person name="Vello E."/>
            <person name="Smith L.M."/>
            <person name="Henz S.R."/>
            <person name="Steffen J."/>
            <person name="Takuno S."/>
            <person name="Brandvain Y."/>
            <person name="Coop G."/>
            <person name="Andolfatto P."/>
            <person name="Hu T.T."/>
            <person name="Blanchette M."/>
            <person name="Clark R.M."/>
            <person name="Quesneville H."/>
            <person name="Nordborg M."/>
            <person name="Gaut B.S."/>
            <person name="Lysak M.A."/>
            <person name="Jenkins J."/>
            <person name="Grimwood J."/>
            <person name="Chapman J."/>
            <person name="Prochnik S."/>
            <person name="Shu S."/>
            <person name="Rokhsar D."/>
            <person name="Schmutz J."/>
            <person name="Weigel D."/>
            <person name="Wright S.I."/>
        </authorList>
    </citation>
    <scope>NUCLEOTIDE SEQUENCE [LARGE SCALE GENOMIC DNA]</scope>
    <source>
        <strain evidence="8">cv. Monte Gargano</strain>
    </source>
</reference>
<organism evidence="7 8">
    <name type="scientific">Capsella rubella</name>
    <dbReference type="NCBI Taxonomy" id="81985"/>
    <lineage>
        <taxon>Eukaryota</taxon>
        <taxon>Viridiplantae</taxon>
        <taxon>Streptophyta</taxon>
        <taxon>Embryophyta</taxon>
        <taxon>Tracheophyta</taxon>
        <taxon>Spermatophyta</taxon>
        <taxon>Magnoliopsida</taxon>
        <taxon>eudicotyledons</taxon>
        <taxon>Gunneridae</taxon>
        <taxon>Pentapetalae</taxon>
        <taxon>rosids</taxon>
        <taxon>malvids</taxon>
        <taxon>Brassicales</taxon>
        <taxon>Brassicaceae</taxon>
        <taxon>Camelineae</taxon>
        <taxon>Capsella</taxon>
    </lineage>
</organism>
<dbReference type="GO" id="GO:0006357">
    <property type="term" value="P:regulation of transcription by RNA polymerase II"/>
    <property type="evidence" value="ECO:0007669"/>
    <property type="project" value="TreeGrafter"/>
</dbReference>
<dbReference type="InterPro" id="IPR036390">
    <property type="entry name" value="WH_DNA-bd_sf"/>
</dbReference>
<accession>R0GJE4</accession>
<dbReference type="PANTHER" id="PTHR10015">
    <property type="entry name" value="HEAT SHOCK TRANSCRIPTION FACTOR"/>
    <property type="match status" value="1"/>
</dbReference>
<dbReference type="PANTHER" id="PTHR10015:SF384">
    <property type="entry name" value="DNA-BINDING PROTEIN-RELATED"/>
    <property type="match status" value="1"/>
</dbReference>
<dbReference type="Pfam" id="PF00447">
    <property type="entry name" value="HSF_DNA-bind"/>
    <property type="match status" value="1"/>
</dbReference>
<gene>
    <name evidence="7" type="ORF">CARUB_v10021131mg</name>
</gene>
<dbReference type="GO" id="GO:0000978">
    <property type="term" value="F:RNA polymerase II cis-regulatory region sequence-specific DNA binding"/>
    <property type="evidence" value="ECO:0007669"/>
    <property type="project" value="TreeGrafter"/>
</dbReference>
<proteinExistence type="inferred from homology"/>
<evidence type="ECO:0000313" key="8">
    <source>
        <dbReference type="Proteomes" id="UP000029121"/>
    </source>
</evidence>
<evidence type="ECO:0000313" key="7">
    <source>
        <dbReference type="EMBL" id="EOA35881.1"/>
    </source>
</evidence>
<dbReference type="Gene3D" id="1.10.10.10">
    <property type="entry name" value="Winged helix-like DNA-binding domain superfamily/Winged helix DNA-binding domain"/>
    <property type="match status" value="1"/>
</dbReference>
<evidence type="ECO:0000256" key="2">
    <source>
        <dbReference type="ARBA" id="ARBA00023016"/>
    </source>
</evidence>
<dbReference type="InterPro" id="IPR000232">
    <property type="entry name" value="HSF_DNA-bd"/>
</dbReference>
<keyword evidence="3" id="KW-0238">DNA-binding</keyword>
<dbReference type="SMART" id="SM00415">
    <property type="entry name" value="HSF"/>
    <property type="match status" value="1"/>
</dbReference>
<feature type="domain" description="HSF-type DNA-binding" evidence="6">
    <location>
        <begin position="8"/>
        <end position="103"/>
    </location>
</feature>